<name>A0A0K2V2A8_LEPSM</name>
<feature type="region of interest" description="Disordered" evidence="1">
    <location>
        <begin position="151"/>
        <end position="250"/>
    </location>
</feature>
<protein>
    <submittedName>
        <fullName evidence="3">Bromodomaincontaining protein 2like [Columba livia]</fullName>
    </submittedName>
</protein>
<accession>A0A0K2V2A8</accession>
<feature type="domain" description="Bromodomain protein 4 C-terminal" evidence="2">
    <location>
        <begin position="246"/>
        <end position="286"/>
    </location>
</feature>
<evidence type="ECO:0000259" key="2">
    <source>
        <dbReference type="Pfam" id="PF17105"/>
    </source>
</evidence>
<organism evidence="3">
    <name type="scientific">Lepeophtheirus salmonis</name>
    <name type="common">Salmon louse</name>
    <name type="synonym">Caligus salmonis</name>
    <dbReference type="NCBI Taxonomy" id="72036"/>
    <lineage>
        <taxon>Eukaryota</taxon>
        <taxon>Metazoa</taxon>
        <taxon>Ecdysozoa</taxon>
        <taxon>Arthropoda</taxon>
        <taxon>Crustacea</taxon>
        <taxon>Multicrustacea</taxon>
        <taxon>Hexanauplia</taxon>
        <taxon>Copepoda</taxon>
        <taxon>Siphonostomatoida</taxon>
        <taxon>Caligidae</taxon>
        <taxon>Lepeophtheirus</taxon>
    </lineage>
</organism>
<reference evidence="3" key="1">
    <citation type="submission" date="2014-05" db="EMBL/GenBank/DDBJ databases">
        <authorList>
            <person name="Chronopoulou M."/>
        </authorList>
    </citation>
    <scope>NUCLEOTIDE SEQUENCE</scope>
    <source>
        <tissue evidence="3">Whole organism</tissue>
    </source>
</reference>
<feature type="compositionally biased region" description="Low complexity" evidence="1">
    <location>
        <begin position="227"/>
        <end position="245"/>
    </location>
</feature>
<evidence type="ECO:0000313" key="3">
    <source>
        <dbReference type="EMBL" id="CDW44410.1"/>
    </source>
</evidence>
<feature type="compositionally biased region" description="Low complexity" evidence="1">
    <location>
        <begin position="165"/>
        <end position="201"/>
    </location>
</feature>
<dbReference type="OrthoDB" id="21449at2759"/>
<feature type="compositionally biased region" description="Polar residues" evidence="1">
    <location>
        <begin position="202"/>
        <end position="220"/>
    </location>
</feature>
<dbReference type="InterPro" id="IPR031354">
    <property type="entry name" value="BRD4_CDT"/>
</dbReference>
<dbReference type="EMBL" id="HACA01027049">
    <property type="protein sequence ID" value="CDW44410.1"/>
    <property type="molecule type" value="Transcribed_RNA"/>
</dbReference>
<dbReference type="Pfam" id="PF17105">
    <property type="entry name" value="BRD4_CDT"/>
    <property type="match status" value="1"/>
</dbReference>
<evidence type="ECO:0000256" key="1">
    <source>
        <dbReference type="SAM" id="MobiDB-lite"/>
    </source>
</evidence>
<sequence>MPLDKPNESPKSAPLSTPYCGNNPTPPVDHIINPVLDGSPMDPLSGTESIDSKDIDSIPKTKAMLKGWTSLGSNILHNSTSIGSNTGNTNAIGPGSVSGCSNNSGINSSSNPVKSNMLQQKASDTFAAFRKAAQDKQERERQLKEQRLKKELAERGNNGNNSGCSKTLSNTTTLNNNNSSLSSNAIHLSSKSESSEPSITSGNTSTGGINESSDVVSSHCASAIPTHHSVNSSHMPSSGSSSMDSTRLDRERLRLREQERRRREAKAHQIDMNLQSDLMQAFEENII</sequence>
<feature type="region of interest" description="Disordered" evidence="1">
    <location>
        <begin position="1"/>
        <end position="53"/>
    </location>
</feature>
<dbReference type="AlphaFoldDB" id="A0A0K2V2A8"/>
<proteinExistence type="predicted"/>